<feature type="compositionally biased region" description="Polar residues" evidence="1">
    <location>
        <begin position="1157"/>
        <end position="1170"/>
    </location>
</feature>
<sequence>DPNCSNKPGTSFDITVPESCTRLGYTKKLICRGILTLVPGAKDSVKCEDPKDYIEQIDPSQPTTPGDKHTDTITTEIITISVKEILFVETMTIKGRHARVEKLIKYQKVPTGVQVEFSIFETICDGTLKIPLAQLYSTMCSRAETTTAVICKGVILSSSSLKHTIKCSGGDKLTEDRPSDPSTGGDIPTGEHAVEYSIVLRKVERLVFIEKMTISGYYVRVVKLTKYAKATSGIDVMFTIKQTTCTSHLAVTIDQLYSSTCSVQRHAVAAVCRGILPFKQTFMHRIKCFFLNGTETPLSTKPTDVGILETPEVAQVTTQIKRVIMTKRLTVNGQHARFDTLISQKKVTNGIEVEFTITDTSCNGNMEVTEDELYGQSCARQGYTKKLICKAIISITSRDYGDVKCSEEDDVEQVDPSQPSTPGTEDITDPTTTVSSEEITISIKKLIFSETTTINGHHVRVEKLVNYQKVTSGVNVEFTIVETSCSSRLKVSFNMIYSRHCTKAQAVAVVCKGLLPLVPGITHTIKCPGVDKRTEPEPSKPTSPGGDVITGPAINTEEVTVAIKKVMFSETMTISGHHVRVEKLIRAQKVTSGVFVEFTILETSCSSRLRLKMEMIYSHRCKVVHSNRVVRCNGILPMPDGGKHSIRCSAGDKLTDNYDPEPSIPTDSATESPVQTDKPEIMSKLRLLTFVEKFTIRGHYVRIDSLKTAHTVPGGTQVVFTITATVCSIRLKITLEQLYQDSCRPQSPSVQQICKGLLPSDSLSKHSIKCSDPKGDSEYPIPSIPSPGQPTEAETAEIKKITNSIKRLIVSQRITVNEQAARFERLISHKKTKSGIEIVFTVTDPRSDETSFGVDPSGVKKLICRGILSLVPGVKDSIKCEELKETDEEYLKPSLPTPGQPTEAETAEIKKITSSIKRLIVSQRITVNGQSARFDKLITHKRTQFGIEIEFTVMDPRSDSTGGTSSAVDPSGSLITSSFTKKLICRGTLSLVPGVKDSVKCEELKDGDEQVGFHVVRSLMGVALAAHLHLKPSFPTPGQPTEAETVEIKKITTSIKRLIVSQRITVNEQAARFDKLISHKRTQSGIEIVFTVMDPRSDSSAETSIGVDPSGSLTGVRYTKKLICKGILSLVPGVKDSVNCEEAKDDGEQTDPWRPSTPGSGSVTDPTTASSEEITISVQRLMFHETMTINGYHVRVERLTRRENVNSALYVEFTIAQTTCSGRLGLTMESVYSHRCPVAEGVSVVVCKGFLPSVAGGKHTIICSGGDKLTQLPTDSPFIPGESVVSDATNRTHVAELLKKVIYFDRTYLRGYYPRLVSLSGFERASHQDLEVQFSIAASNCSSLHQVSLEQLYTDICPVNECCSWLTCTGTLPLVKRRNYNIRCIIAVTFSGYL</sequence>
<feature type="non-terminal residue" evidence="2">
    <location>
        <position position="1"/>
    </location>
</feature>
<reference evidence="2" key="1">
    <citation type="journal article" date="2014" name="Nat. Genet.">
        <title>Genome and transcriptome of the porcine whipworm Trichuris suis.</title>
        <authorList>
            <person name="Jex A.R."/>
            <person name="Nejsum P."/>
            <person name="Schwarz E.M."/>
            <person name="Hu L."/>
            <person name="Young N.D."/>
            <person name="Hall R.S."/>
            <person name="Korhonen P.K."/>
            <person name="Liao S."/>
            <person name="Thamsborg S."/>
            <person name="Xia J."/>
            <person name="Xu P."/>
            <person name="Wang S."/>
            <person name="Scheerlinck J.P."/>
            <person name="Hofmann A."/>
            <person name="Sternberg P.W."/>
            <person name="Wang J."/>
            <person name="Gasser R.B."/>
        </authorList>
    </citation>
    <scope>NUCLEOTIDE SEQUENCE [LARGE SCALE GENOMIC DNA]</scope>
    <source>
        <strain evidence="2">DCEP-RM93F</strain>
    </source>
</reference>
<feature type="region of interest" description="Disordered" evidence="1">
    <location>
        <begin position="408"/>
        <end position="433"/>
    </location>
</feature>
<dbReference type="Proteomes" id="UP000030758">
    <property type="component" value="Unassembled WGS sequence"/>
</dbReference>
<feature type="region of interest" description="Disordered" evidence="1">
    <location>
        <begin position="657"/>
        <end position="676"/>
    </location>
</feature>
<feature type="compositionally biased region" description="Basic and acidic residues" evidence="1">
    <location>
        <begin position="529"/>
        <end position="538"/>
    </location>
</feature>
<feature type="region of interest" description="Disordered" evidence="1">
    <location>
        <begin position="529"/>
        <end position="551"/>
    </location>
</feature>
<organism evidence="2">
    <name type="scientific">Trichuris suis</name>
    <name type="common">pig whipworm</name>
    <dbReference type="NCBI Taxonomy" id="68888"/>
    <lineage>
        <taxon>Eukaryota</taxon>
        <taxon>Metazoa</taxon>
        <taxon>Ecdysozoa</taxon>
        <taxon>Nematoda</taxon>
        <taxon>Enoplea</taxon>
        <taxon>Dorylaimia</taxon>
        <taxon>Trichinellida</taxon>
        <taxon>Trichuridae</taxon>
        <taxon>Trichuris</taxon>
    </lineage>
</organism>
<feature type="compositionally biased region" description="Polar residues" evidence="1">
    <location>
        <begin position="665"/>
        <end position="675"/>
    </location>
</feature>
<evidence type="ECO:0000256" key="1">
    <source>
        <dbReference type="SAM" id="MobiDB-lite"/>
    </source>
</evidence>
<accession>A0A085MRB1</accession>
<feature type="region of interest" description="Disordered" evidence="1">
    <location>
        <begin position="765"/>
        <end position="793"/>
    </location>
</feature>
<name>A0A085MRB1_9BILA</name>
<dbReference type="EMBL" id="KL367744">
    <property type="protein sequence ID" value="KFD59757.1"/>
    <property type="molecule type" value="Genomic_DNA"/>
</dbReference>
<gene>
    <name evidence="2" type="ORF">M514_28063</name>
</gene>
<protein>
    <submittedName>
        <fullName evidence="2">Uncharacterized protein</fullName>
    </submittedName>
</protein>
<evidence type="ECO:0000313" key="2">
    <source>
        <dbReference type="EMBL" id="KFD59757.1"/>
    </source>
</evidence>
<feature type="region of interest" description="Disordered" evidence="1">
    <location>
        <begin position="1140"/>
        <end position="1170"/>
    </location>
</feature>
<feature type="region of interest" description="Disordered" evidence="1">
    <location>
        <begin position="170"/>
        <end position="189"/>
    </location>
</feature>
<proteinExistence type="predicted"/>